<dbReference type="EMBL" id="CAJVCH010234885">
    <property type="protein sequence ID" value="CAG7732626.1"/>
    <property type="molecule type" value="Genomic_DNA"/>
</dbReference>
<dbReference type="Proteomes" id="UP000708208">
    <property type="component" value="Unassembled WGS sequence"/>
</dbReference>
<dbReference type="AlphaFoldDB" id="A0A8J2KVV6"/>
<evidence type="ECO:0000313" key="1">
    <source>
        <dbReference type="EMBL" id="CAG7732626.1"/>
    </source>
</evidence>
<gene>
    <name evidence="1" type="ORF">AFUS01_LOCUS21128</name>
</gene>
<proteinExistence type="predicted"/>
<protein>
    <submittedName>
        <fullName evidence="1">Uncharacterized protein</fullName>
    </submittedName>
</protein>
<keyword evidence="2" id="KW-1185">Reference proteome</keyword>
<accession>A0A8J2KVV6</accession>
<comment type="caution">
    <text evidence="1">The sequence shown here is derived from an EMBL/GenBank/DDBJ whole genome shotgun (WGS) entry which is preliminary data.</text>
</comment>
<organism evidence="1 2">
    <name type="scientific">Allacma fusca</name>
    <dbReference type="NCBI Taxonomy" id="39272"/>
    <lineage>
        <taxon>Eukaryota</taxon>
        <taxon>Metazoa</taxon>
        <taxon>Ecdysozoa</taxon>
        <taxon>Arthropoda</taxon>
        <taxon>Hexapoda</taxon>
        <taxon>Collembola</taxon>
        <taxon>Symphypleona</taxon>
        <taxon>Sminthuridae</taxon>
        <taxon>Allacma</taxon>
    </lineage>
</organism>
<reference evidence="1" key="1">
    <citation type="submission" date="2021-06" db="EMBL/GenBank/DDBJ databases">
        <authorList>
            <person name="Hodson N. C."/>
            <person name="Mongue J. A."/>
            <person name="Jaron S. K."/>
        </authorList>
    </citation>
    <scope>NUCLEOTIDE SEQUENCE</scope>
</reference>
<name>A0A8J2KVV6_9HEXA</name>
<evidence type="ECO:0000313" key="2">
    <source>
        <dbReference type="Proteomes" id="UP000708208"/>
    </source>
</evidence>
<sequence>MPSKSCGYDGSKWAEVRKLWKESGICKSNKQADERCALFWGQNKLDKIAVQRKIQELSTIIQSKRLNNPIAKAFEKQARKTPNIASEASMNILPTTQIEINLPKEIIQENEYSLLEEDTTATTPKKTATYTKTRYYANRIGKT</sequence>